<reference evidence="1 2" key="1">
    <citation type="submission" date="2017-05" db="EMBL/GenBank/DDBJ databases">
        <title>Isolation of Rhodococcus sp. S2-17 biodegrading of BP-3.</title>
        <authorList>
            <person name="Lee Y."/>
            <person name="Kim K.H."/>
            <person name="Chun B.H."/>
            <person name="Jung H.S."/>
            <person name="Jeon C.O."/>
        </authorList>
    </citation>
    <scope>NUCLEOTIDE SEQUENCE [LARGE SCALE GENOMIC DNA]</scope>
    <source>
        <strain evidence="1 2">S2-17</strain>
    </source>
</reference>
<dbReference type="AlphaFoldDB" id="A0A2S2BX09"/>
<organism evidence="1 2">
    <name type="scientific">Rhodococcus oxybenzonivorans</name>
    <dbReference type="NCBI Taxonomy" id="1990687"/>
    <lineage>
        <taxon>Bacteria</taxon>
        <taxon>Bacillati</taxon>
        <taxon>Actinomycetota</taxon>
        <taxon>Actinomycetes</taxon>
        <taxon>Mycobacteriales</taxon>
        <taxon>Nocardiaceae</taxon>
        <taxon>Rhodococcus</taxon>
    </lineage>
</organism>
<dbReference type="KEGG" id="roz:CBI38_18010"/>
<dbReference type="EMBL" id="CP021354">
    <property type="protein sequence ID" value="AWK73170.1"/>
    <property type="molecule type" value="Genomic_DNA"/>
</dbReference>
<dbReference type="Proteomes" id="UP000245711">
    <property type="component" value="Chromosome"/>
</dbReference>
<sequence length="105" mass="10865">MKTLRKDLIMTELHDTAHLDEAEAALVASVAARAALAGDAERLAASLEGLDRPALVAVASILARSLSDALAALHGTDEARRLLDVSLEAALLDAAVALPSAETDR</sequence>
<keyword evidence="2" id="KW-1185">Reference proteome</keyword>
<evidence type="ECO:0000313" key="1">
    <source>
        <dbReference type="EMBL" id="AWK73170.1"/>
    </source>
</evidence>
<gene>
    <name evidence="1" type="ORF">CBI38_18010</name>
</gene>
<name>A0A2S2BX09_9NOCA</name>
<evidence type="ECO:0000313" key="2">
    <source>
        <dbReference type="Proteomes" id="UP000245711"/>
    </source>
</evidence>
<proteinExistence type="predicted"/>
<accession>A0A2S2BX09</accession>
<protein>
    <submittedName>
        <fullName evidence="1">Uncharacterized protein</fullName>
    </submittedName>
</protein>